<keyword evidence="14" id="KW-1185">Reference proteome</keyword>
<evidence type="ECO:0000256" key="9">
    <source>
        <dbReference type="ARBA" id="ARBA00023136"/>
    </source>
</evidence>
<reference evidence="13 14" key="1">
    <citation type="submission" date="2022-01" db="EMBL/GenBank/DDBJ databases">
        <title>Whole genome-based taxonomy of the Shewanellaceae.</title>
        <authorList>
            <person name="Martin-Rodriguez A.J."/>
        </authorList>
    </citation>
    <scope>NUCLEOTIDE SEQUENCE [LARGE SCALE GENOMIC DNA]</scope>
    <source>
        <strain evidence="13 14">DSM 17177</strain>
    </source>
</reference>
<gene>
    <name evidence="13" type="ORF">L2764_08810</name>
</gene>
<feature type="signal peptide" evidence="11">
    <location>
        <begin position="1"/>
        <end position="20"/>
    </location>
</feature>
<keyword evidence="10" id="KW-0998">Cell outer membrane</keyword>
<dbReference type="PANTHER" id="PTHR34501">
    <property type="entry name" value="PROTEIN YDDL-RELATED"/>
    <property type="match status" value="1"/>
</dbReference>
<dbReference type="PANTHER" id="PTHR34501:SF9">
    <property type="entry name" value="MAJOR OUTER MEMBRANE PROTEIN P.IA"/>
    <property type="match status" value="1"/>
</dbReference>
<dbReference type="InterPro" id="IPR033900">
    <property type="entry name" value="Gram_neg_porin_domain"/>
</dbReference>
<evidence type="ECO:0000256" key="4">
    <source>
        <dbReference type="ARBA" id="ARBA00022452"/>
    </source>
</evidence>
<dbReference type="InterPro" id="IPR050298">
    <property type="entry name" value="Gram-neg_bact_OMP"/>
</dbReference>
<accession>A0ABT0LA74</accession>
<evidence type="ECO:0000313" key="14">
    <source>
        <dbReference type="Proteomes" id="UP001203423"/>
    </source>
</evidence>
<dbReference type="SUPFAM" id="SSF56935">
    <property type="entry name" value="Porins"/>
    <property type="match status" value="1"/>
</dbReference>
<dbReference type="RefSeq" id="WP_248939852.1">
    <property type="nucleotide sequence ID" value="NZ_JAKIKS010000026.1"/>
</dbReference>
<organism evidence="13 14">
    <name type="scientific">Shewanella surugensis</name>
    <dbReference type="NCBI Taxonomy" id="212020"/>
    <lineage>
        <taxon>Bacteria</taxon>
        <taxon>Pseudomonadati</taxon>
        <taxon>Pseudomonadota</taxon>
        <taxon>Gammaproteobacteria</taxon>
        <taxon>Alteromonadales</taxon>
        <taxon>Shewanellaceae</taxon>
        <taxon>Shewanella</taxon>
    </lineage>
</organism>
<protein>
    <submittedName>
        <fullName evidence="13">Porin</fullName>
    </submittedName>
</protein>
<evidence type="ECO:0000313" key="13">
    <source>
        <dbReference type="EMBL" id="MCL1124574.1"/>
    </source>
</evidence>
<dbReference type="Gene3D" id="2.40.160.10">
    <property type="entry name" value="Porin"/>
    <property type="match status" value="1"/>
</dbReference>
<feature type="chain" id="PRO_5047017941" evidence="11">
    <location>
        <begin position="21"/>
        <end position="349"/>
    </location>
</feature>
<name>A0ABT0LA74_9GAMM</name>
<dbReference type="CDD" id="cd00342">
    <property type="entry name" value="gram_neg_porins"/>
    <property type="match status" value="1"/>
</dbReference>
<keyword evidence="4" id="KW-1134">Transmembrane beta strand</keyword>
<evidence type="ECO:0000259" key="12">
    <source>
        <dbReference type="Pfam" id="PF13609"/>
    </source>
</evidence>
<dbReference type="EMBL" id="JAKIKS010000026">
    <property type="protein sequence ID" value="MCL1124574.1"/>
    <property type="molecule type" value="Genomic_DNA"/>
</dbReference>
<keyword evidence="9" id="KW-0472">Membrane</keyword>
<evidence type="ECO:0000256" key="1">
    <source>
        <dbReference type="ARBA" id="ARBA00004571"/>
    </source>
</evidence>
<evidence type="ECO:0000256" key="2">
    <source>
        <dbReference type="ARBA" id="ARBA00011233"/>
    </source>
</evidence>
<keyword evidence="3" id="KW-0813">Transport</keyword>
<comment type="subcellular location">
    <subcellularLocation>
        <location evidence="1">Cell outer membrane</location>
        <topology evidence="1">Multi-pass membrane protein</topology>
    </subcellularLocation>
</comment>
<comment type="subunit">
    <text evidence="2">Homotrimer.</text>
</comment>
<evidence type="ECO:0000256" key="5">
    <source>
        <dbReference type="ARBA" id="ARBA00022692"/>
    </source>
</evidence>
<evidence type="ECO:0000256" key="7">
    <source>
        <dbReference type="ARBA" id="ARBA00023065"/>
    </source>
</evidence>
<comment type="caution">
    <text evidence="13">The sequence shown here is derived from an EMBL/GenBank/DDBJ whole genome shotgun (WGS) entry which is preliminary data.</text>
</comment>
<evidence type="ECO:0000256" key="10">
    <source>
        <dbReference type="ARBA" id="ARBA00023237"/>
    </source>
</evidence>
<evidence type="ECO:0000256" key="3">
    <source>
        <dbReference type="ARBA" id="ARBA00022448"/>
    </source>
</evidence>
<proteinExistence type="predicted"/>
<keyword evidence="7" id="KW-0406">Ion transport</keyword>
<keyword evidence="8" id="KW-0626">Porin</keyword>
<evidence type="ECO:0000256" key="11">
    <source>
        <dbReference type="SAM" id="SignalP"/>
    </source>
</evidence>
<dbReference type="Proteomes" id="UP001203423">
    <property type="component" value="Unassembled WGS sequence"/>
</dbReference>
<sequence length="349" mass="38138">MNKTRLLTPILAMISYTAYAEGPTVYGNMDVAIASANTPYGTRSEKTGTSLENWSTLGIKGSEQLSRSLKILYKMSFQVLNATTDGSSTPLSPYNTYLGLQSLYGTVLIGRNDTVFKFSEGGVDLFNGSNADIDRLVAGQTRSADAIWYYSPKLANLLTLNATYLMAANQNVNTTADIGSQYALTAIIGDKNLNDQNFYLASSYNAGIASIDAYRQVAQVKLGKFTLGGLYQQTQSLKTTEKNMKGYTYFVNLKYDLNGVNLKAEYGADTSGLGGYFTNATGGTSTLIDRSEYSNINMTQITVGADYLLSESTRLYSHYIMYQGHYKNSAVVTSLQNDNIFTVGVDYTF</sequence>
<evidence type="ECO:0000256" key="8">
    <source>
        <dbReference type="ARBA" id="ARBA00023114"/>
    </source>
</evidence>
<dbReference type="Pfam" id="PF13609">
    <property type="entry name" value="Porin_4"/>
    <property type="match status" value="1"/>
</dbReference>
<feature type="domain" description="Porin" evidence="12">
    <location>
        <begin position="11"/>
        <end position="322"/>
    </location>
</feature>
<keyword evidence="5" id="KW-0812">Transmembrane</keyword>
<evidence type="ECO:0000256" key="6">
    <source>
        <dbReference type="ARBA" id="ARBA00022729"/>
    </source>
</evidence>
<dbReference type="InterPro" id="IPR023614">
    <property type="entry name" value="Porin_dom_sf"/>
</dbReference>
<keyword evidence="6 11" id="KW-0732">Signal</keyword>